<evidence type="ECO:0000256" key="1">
    <source>
        <dbReference type="SAM" id="MobiDB-lite"/>
    </source>
</evidence>
<dbReference type="KEGG" id="nano:G5V58_23870"/>
<organism evidence="2 3">
    <name type="scientific">Nocardioides anomalus</name>
    <dbReference type="NCBI Taxonomy" id="2712223"/>
    <lineage>
        <taxon>Bacteria</taxon>
        <taxon>Bacillati</taxon>
        <taxon>Actinomycetota</taxon>
        <taxon>Actinomycetes</taxon>
        <taxon>Propionibacteriales</taxon>
        <taxon>Nocardioidaceae</taxon>
        <taxon>Nocardioides</taxon>
    </lineage>
</organism>
<keyword evidence="3" id="KW-1185">Reference proteome</keyword>
<gene>
    <name evidence="2" type="ORF">G5V58_23870</name>
</gene>
<evidence type="ECO:0000313" key="2">
    <source>
        <dbReference type="EMBL" id="QIG45384.1"/>
    </source>
</evidence>
<dbReference type="EMBL" id="CP049257">
    <property type="protein sequence ID" value="QIG45384.1"/>
    <property type="molecule type" value="Genomic_DNA"/>
</dbReference>
<reference evidence="2 3" key="1">
    <citation type="submission" date="2020-02" db="EMBL/GenBank/DDBJ databases">
        <title>Full genome sequence of Nocardioides sp. R-3366.</title>
        <authorList>
            <person name="Im W.-T."/>
        </authorList>
    </citation>
    <scope>NUCLEOTIDE SEQUENCE [LARGE SCALE GENOMIC DNA]</scope>
    <source>
        <strain evidence="2 3">R-3366</strain>
    </source>
</reference>
<evidence type="ECO:0000313" key="3">
    <source>
        <dbReference type="Proteomes" id="UP000502996"/>
    </source>
</evidence>
<dbReference type="Proteomes" id="UP000502996">
    <property type="component" value="Chromosome"/>
</dbReference>
<name>A0A6G6WJG5_9ACTN</name>
<dbReference type="AlphaFoldDB" id="A0A6G6WJG5"/>
<protein>
    <submittedName>
        <fullName evidence="2">Uncharacterized protein</fullName>
    </submittedName>
</protein>
<feature type="compositionally biased region" description="Pro residues" evidence="1">
    <location>
        <begin position="38"/>
        <end position="47"/>
    </location>
</feature>
<accession>A0A6G6WJG5</accession>
<dbReference type="RefSeq" id="WP_165237902.1">
    <property type="nucleotide sequence ID" value="NZ_CP049257.1"/>
</dbReference>
<feature type="region of interest" description="Disordered" evidence="1">
    <location>
        <begin position="25"/>
        <end position="63"/>
    </location>
</feature>
<proteinExistence type="predicted"/>
<sequence length="223" mass="23981">MWWRALGVAVVLLAVGVAGGYAVGQRAEPERRSAADPAPLPASPLPTPEQFEVLPDPDDPALEPGLPGEVRDLRLTKRGAGVSIQAPVGWTENKQPNSDTWTYIATNVSNTYSLRVNVLIGQHQSPEVAKTARVTALESSEADENLQDLQFTAETADSLEATYIFEGHRKVTAERFVGDDNNIAIADIAVTGRVVDTEGIRDLLAKVADSVTYLEPVPEGEKP</sequence>